<reference evidence="1 2" key="1">
    <citation type="journal article" date="2016" name="Nat. Commun.">
        <title>Thousands of microbial genomes shed light on interconnected biogeochemical processes in an aquifer system.</title>
        <authorList>
            <person name="Anantharaman K."/>
            <person name="Brown C.T."/>
            <person name="Hug L.A."/>
            <person name="Sharon I."/>
            <person name="Castelle C.J."/>
            <person name="Probst A.J."/>
            <person name="Thomas B.C."/>
            <person name="Singh A."/>
            <person name="Wilkins M.J."/>
            <person name="Karaoz U."/>
            <person name="Brodie E.L."/>
            <person name="Williams K.H."/>
            <person name="Hubbard S.S."/>
            <person name="Banfield J.F."/>
        </authorList>
    </citation>
    <scope>NUCLEOTIDE SEQUENCE [LARGE SCALE GENOMIC DNA]</scope>
</reference>
<dbReference type="EMBL" id="MFJD01000007">
    <property type="protein sequence ID" value="OGG02519.1"/>
    <property type="molecule type" value="Genomic_DNA"/>
</dbReference>
<sequence>MGHTENLTRRPVRMDRNGSLPFADYSEHGFDRAKLLEDLENLFTGFTGQDGTPLRKIGDLEPVSFQLAPDGCDFYTVFLVDPGRIDPDRIRAWSTDSGNSWFINYEASDADGQAMHTDIITLGSATERNMTSRSLSDALPVWDSWITHINRRLIPVLPRVAHWKGNNIAPPDYSDSCRSQIRELVIFLGMTAESRSDGVRYGGYVLIEQDG</sequence>
<proteinExistence type="predicted"/>
<comment type="caution">
    <text evidence="1">The sequence shown here is derived from an EMBL/GenBank/DDBJ whole genome shotgun (WGS) entry which is preliminary data.</text>
</comment>
<dbReference type="AlphaFoldDB" id="A0A1F5YQS2"/>
<name>A0A1F5YQS2_9BACT</name>
<evidence type="ECO:0000313" key="2">
    <source>
        <dbReference type="Proteomes" id="UP000178448"/>
    </source>
</evidence>
<accession>A0A1F5YQS2</accession>
<gene>
    <name evidence="1" type="ORF">A2Z33_01840</name>
</gene>
<dbReference type="Proteomes" id="UP000178448">
    <property type="component" value="Unassembled WGS sequence"/>
</dbReference>
<organism evidence="1 2">
    <name type="scientific">Candidatus Gottesmanbacteria bacterium RBG_16_52_11</name>
    <dbReference type="NCBI Taxonomy" id="1798374"/>
    <lineage>
        <taxon>Bacteria</taxon>
        <taxon>Candidatus Gottesmaniibacteriota</taxon>
    </lineage>
</organism>
<evidence type="ECO:0000313" key="1">
    <source>
        <dbReference type="EMBL" id="OGG02519.1"/>
    </source>
</evidence>
<protein>
    <submittedName>
        <fullName evidence="1">Uncharacterized protein</fullName>
    </submittedName>
</protein>